<dbReference type="SUPFAM" id="SSF158622">
    <property type="entry name" value="YheA/YmcA-like"/>
    <property type="match status" value="1"/>
</dbReference>
<evidence type="ECO:0000313" key="1">
    <source>
        <dbReference type="EMBL" id="KGF47356.1"/>
    </source>
</evidence>
<protein>
    <submittedName>
        <fullName evidence="1">Uncharacterized protein</fullName>
    </submittedName>
</protein>
<dbReference type="RefSeq" id="WP_038152522.1">
    <property type="nucleotide sequence ID" value="NZ_JRNT01000013.1"/>
</dbReference>
<comment type="caution">
    <text evidence="1">The sequence shown here is derived from an EMBL/GenBank/DDBJ whole genome shotgun (WGS) entry which is preliminary data.</text>
</comment>
<organism evidence="1 2">
    <name type="scientific">Veillonella montpellierensis DNF00314</name>
    <dbReference type="NCBI Taxonomy" id="1401067"/>
    <lineage>
        <taxon>Bacteria</taxon>
        <taxon>Bacillati</taxon>
        <taxon>Bacillota</taxon>
        <taxon>Negativicutes</taxon>
        <taxon>Veillonellales</taxon>
        <taxon>Veillonellaceae</taxon>
        <taxon>Veillonella</taxon>
    </lineage>
</organism>
<dbReference type="EMBL" id="JRNT01000013">
    <property type="protein sequence ID" value="KGF47356.1"/>
    <property type="molecule type" value="Genomic_DNA"/>
</dbReference>
<dbReference type="InterPro" id="IPR010368">
    <property type="entry name" value="Com_YlbF"/>
</dbReference>
<dbReference type="Pfam" id="PF06133">
    <property type="entry name" value="Com_YlbF"/>
    <property type="match status" value="1"/>
</dbReference>
<evidence type="ECO:0000313" key="2">
    <source>
        <dbReference type="Proteomes" id="UP000029628"/>
    </source>
</evidence>
<proteinExistence type="predicted"/>
<dbReference type="Gene3D" id="1.20.1500.10">
    <property type="entry name" value="YheA/YmcA-like"/>
    <property type="match status" value="1"/>
</dbReference>
<dbReference type="InterPro" id="IPR023378">
    <property type="entry name" value="YheA/YmcA-like_dom_sf"/>
</dbReference>
<dbReference type="AlphaFoldDB" id="A0A096AL50"/>
<dbReference type="eggNOG" id="COG3679">
    <property type="taxonomic scope" value="Bacteria"/>
</dbReference>
<sequence length="121" mass="13856">MNYDKANDLAKAMRDSEEYKALMEAQRRVEGDATATGLVRTFMAQQMEWEYAKLAKAPNEAELLKKQEDLMPMIQANEAAQAYLQAHVRWSQISNDIYRIISAPITEGMKILDHGDEQPKH</sequence>
<gene>
    <name evidence="1" type="ORF">HMPREF0872_05095</name>
</gene>
<accession>A0A096AL50</accession>
<dbReference type="Proteomes" id="UP000029628">
    <property type="component" value="Unassembled WGS sequence"/>
</dbReference>
<name>A0A096AL50_9FIRM</name>
<reference evidence="1 2" key="1">
    <citation type="submission" date="2014-07" db="EMBL/GenBank/DDBJ databases">
        <authorList>
            <person name="McCorrison J."/>
            <person name="Sanka R."/>
            <person name="Torralba M."/>
            <person name="Gillis M."/>
            <person name="Haft D.H."/>
            <person name="Methe B."/>
            <person name="Sutton G."/>
            <person name="Nelson K.E."/>
        </authorList>
    </citation>
    <scope>NUCLEOTIDE SEQUENCE [LARGE SCALE GENOMIC DNA]</scope>
    <source>
        <strain evidence="1 2">DNF00314</strain>
    </source>
</reference>
<keyword evidence="2" id="KW-1185">Reference proteome</keyword>